<evidence type="ECO:0000256" key="12">
    <source>
        <dbReference type="ARBA" id="ARBA00022723"/>
    </source>
</evidence>
<dbReference type="Gene3D" id="3.40.50.410">
    <property type="entry name" value="von Willebrand factor, type A domain"/>
    <property type="match status" value="1"/>
</dbReference>
<evidence type="ECO:0000256" key="27">
    <source>
        <dbReference type="RuleBase" id="RU363034"/>
    </source>
</evidence>
<keyword evidence="33" id="KW-1185">Reference proteome</keyword>
<gene>
    <name evidence="32" type="primary">C2</name>
</gene>
<sequence>MKLPWVCALLVLLPPPAGHCPIPAVPPGAQATTTRYRLGDQISFQCQEGLGLVGSAQRICTPQGEWSGAEPSCRAPYSLDRAEDVRNQFESSFTNVLSLVASSGSSLPGSSQPSFGRTIILSDDSFLDLYLLVDASHSVTQPIFNDFKKCVEIIIERIASFDVAVRFAVLSYATDPKSIVNIYDEEAIFADDVIARLTTDMKYQDHGNRTGTNIHGALTLVFEMMSFQAASLEQQQKMGDWEKTRHVIILFTDVKSNVGGSPNLAVARIEEFLNVNPDRKDYLDIYTFGIKGLEVDWEAMNEIASKKPGETHAFILEDSKALKKVFEDVLVVQGLDDLCGLANRSLSASLEQQSPWHAAISMGMGLSCRGSLVSRSWVLTAAHCFNERQNMLPWRIKLGDGAEFQIKRRIDHELYNVRGKLDRGIREFYDYDISLLELDRPATVSGTVRPICLPCTDGANKALKKPPASTCKDHELELLGMDAVPALFVSLEGNQMEVFVKTQKRLKSCISGAVQPNMVYSNVTDVSEVVTERFLCSGRENGGSNEAATCKGESGGSLFVERRHRFIQVGVVSWGTYDPCEKKRQDPYTKRLHRDRAPWGHRPRDFYISLFGVQGWLRKHLGGALRFLPEN</sequence>
<evidence type="ECO:0000256" key="16">
    <source>
        <dbReference type="ARBA" id="ARBA00022825"/>
    </source>
</evidence>
<evidence type="ECO:0000256" key="4">
    <source>
        <dbReference type="ARBA" id="ARBA00004241"/>
    </source>
</evidence>
<dbReference type="GO" id="GO:0106139">
    <property type="term" value="C:symbiont cell surface"/>
    <property type="evidence" value="ECO:0007669"/>
    <property type="project" value="Ensembl"/>
</dbReference>
<dbReference type="SMART" id="SM00020">
    <property type="entry name" value="Tryp_SPc"/>
    <property type="match status" value="1"/>
</dbReference>
<evidence type="ECO:0000259" key="31">
    <source>
        <dbReference type="PROSITE" id="PS50923"/>
    </source>
</evidence>
<dbReference type="GO" id="GO:0070062">
    <property type="term" value="C:extracellular exosome"/>
    <property type="evidence" value="ECO:0007669"/>
    <property type="project" value="TreeGrafter"/>
</dbReference>
<evidence type="ECO:0000313" key="32">
    <source>
        <dbReference type="Ensembl" id="ENSSPUP00000016816.1"/>
    </source>
</evidence>
<dbReference type="CDD" id="cd00033">
    <property type="entry name" value="CCP"/>
    <property type="match status" value="1"/>
</dbReference>
<accession>A0A8D0HAA2</accession>
<feature type="domain" description="Peptidase S1" evidence="30">
    <location>
        <begin position="331"/>
        <end position="622"/>
    </location>
</feature>
<dbReference type="GO" id="GO:0160257">
    <property type="term" value="P:complement activation, GZMK pathway"/>
    <property type="evidence" value="ECO:0007669"/>
    <property type="project" value="Ensembl"/>
</dbReference>
<dbReference type="GeneTree" id="ENSGT00940000162934"/>
<dbReference type="SUPFAM" id="SSF53300">
    <property type="entry name" value="vWA-like"/>
    <property type="match status" value="1"/>
</dbReference>
<dbReference type="FunFam" id="2.40.10.10:FF:000051">
    <property type="entry name" value="complement C2 isoform X1"/>
    <property type="match status" value="1"/>
</dbReference>
<evidence type="ECO:0000256" key="14">
    <source>
        <dbReference type="ARBA" id="ARBA00022737"/>
    </source>
</evidence>
<keyword evidence="10 26" id="KW-0768">Sushi</keyword>
<evidence type="ECO:0000256" key="20">
    <source>
        <dbReference type="ARBA" id="ARBA00023180"/>
    </source>
</evidence>
<dbReference type="CDD" id="cd00190">
    <property type="entry name" value="Tryp_SPc"/>
    <property type="match status" value="1"/>
</dbReference>
<feature type="domain" description="Sushi" evidence="31">
    <location>
        <begin position="18"/>
        <end position="75"/>
    </location>
</feature>
<dbReference type="SUPFAM" id="SSF50494">
    <property type="entry name" value="Trypsin-like serine proteases"/>
    <property type="match status" value="1"/>
</dbReference>
<evidence type="ECO:0000256" key="25">
    <source>
        <dbReference type="PIRSR" id="PIRSR001154-1"/>
    </source>
</evidence>
<dbReference type="InterPro" id="IPR043504">
    <property type="entry name" value="Peptidase_S1_PA_chymotrypsin"/>
</dbReference>
<dbReference type="InterPro" id="IPR000436">
    <property type="entry name" value="Sushi_SCR_CCP_dom"/>
</dbReference>
<dbReference type="GO" id="GO:0006508">
    <property type="term" value="P:proteolysis"/>
    <property type="evidence" value="ECO:0007669"/>
    <property type="project" value="UniProtKB-KW"/>
</dbReference>
<evidence type="ECO:0000256" key="24">
    <source>
        <dbReference type="ARBA" id="ARBA00093544"/>
    </source>
</evidence>
<evidence type="ECO:0000259" key="29">
    <source>
        <dbReference type="PROSITE" id="PS50234"/>
    </source>
</evidence>
<dbReference type="Gene3D" id="2.10.70.10">
    <property type="entry name" value="Complement Module, domain 1"/>
    <property type="match status" value="1"/>
</dbReference>
<dbReference type="OMA" id="YTKPWHV"/>
<comment type="function">
    <text evidence="23">Catalytic component of the complement C3 and C5 convertase complexes. Following complement activation, recruited to the surface of pathogens by complement C4b opsonin to form the C3 convertase, or C3b and C4b opsonins to form the C5 convertase. As part of the C3 convertase, cleaves and activate C3 into C3a anaphylatoxin and C3b opsonin, the next components of the complement pathways. As part of the C5 convertase, cleaves and activate C5 into C5a anaphylatoxin and C5b component of the membrane attack complex.</text>
</comment>
<dbReference type="PROSITE" id="PS50234">
    <property type="entry name" value="VWFA"/>
    <property type="match status" value="1"/>
</dbReference>
<evidence type="ECO:0000313" key="33">
    <source>
        <dbReference type="Proteomes" id="UP000694392"/>
    </source>
</evidence>
<keyword evidence="14" id="KW-0677">Repeat</keyword>
<dbReference type="GO" id="GO:0009986">
    <property type="term" value="C:cell surface"/>
    <property type="evidence" value="ECO:0007669"/>
    <property type="project" value="UniProtKB-SubCell"/>
</dbReference>
<comment type="catalytic activity">
    <reaction evidence="1">
        <text>Selective cleavage of Arg-|-Ser bond in complement component C3 alpha-chain to form C3a and C3b, and Arg-|-Xaa bond in complement component C5 alpha-chain to form C5a and C5b.</text>
        <dbReference type="EC" id="3.4.21.43"/>
    </reaction>
</comment>
<evidence type="ECO:0000256" key="6">
    <source>
        <dbReference type="ARBA" id="ARBA00009228"/>
    </source>
</evidence>
<dbReference type="InterPro" id="IPR011360">
    <property type="entry name" value="Compl_C2_B"/>
</dbReference>
<dbReference type="GO" id="GO:0006958">
    <property type="term" value="P:complement activation, classical pathway"/>
    <property type="evidence" value="ECO:0007669"/>
    <property type="project" value="UniProtKB-KW"/>
</dbReference>
<keyword evidence="18" id="KW-0180">Complement pathway</keyword>
<dbReference type="Gene3D" id="2.40.10.10">
    <property type="entry name" value="Trypsin-like serine proteases"/>
    <property type="match status" value="2"/>
</dbReference>
<name>A0A8D0HAA2_SPHPU</name>
<keyword evidence="19 26" id="KW-1015">Disulfide bond</keyword>
<dbReference type="PROSITE" id="PS00134">
    <property type="entry name" value="TRYPSIN_HIS"/>
    <property type="match status" value="1"/>
</dbReference>
<proteinExistence type="inferred from homology"/>
<reference evidence="32" key="2">
    <citation type="submission" date="2025-09" db="UniProtKB">
        <authorList>
            <consortium name="Ensembl"/>
        </authorList>
    </citation>
    <scope>IDENTIFICATION</scope>
</reference>
<feature type="chain" id="PRO_5034110413" description="Complement C2" evidence="28">
    <location>
        <begin position="20"/>
        <end position="631"/>
    </location>
</feature>
<dbReference type="GO" id="GO:0035821">
    <property type="term" value="P:modulation of process of another organism"/>
    <property type="evidence" value="ECO:0007669"/>
    <property type="project" value="UniProtKB-ARBA"/>
</dbReference>
<dbReference type="Pfam" id="PF00084">
    <property type="entry name" value="Sushi"/>
    <property type="match status" value="1"/>
</dbReference>
<dbReference type="Pfam" id="PF00089">
    <property type="entry name" value="Trypsin"/>
    <property type="match status" value="2"/>
</dbReference>
<keyword evidence="20" id="KW-0325">Glycoprotein</keyword>
<dbReference type="PROSITE" id="PS50240">
    <property type="entry name" value="TRYPSIN_DOM"/>
    <property type="match status" value="1"/>
</dbReference>
<dbReference type="PROSITE" id="PS00135">
    <property type="entry name" value="TRYPSIN_SER"/>
    <property type="match status" value="1"/>
</dbReference>
<dbReference type="GO" id="GO:2000427">
    <property type="term" value="P:positive regulation of apoptotic cell clearance"/>
    <property type="evidence" value="ECO:0007669"/>
    <property type="project" value="Ensembl"/>
</dbReference>
<feature type="active site" description="Charge relay system" evidence="25">
    <location>
        <position position="432"/>
    </location>
</feature>
<keyword evidence="13 28" id="KW-0732">Signal</keyword>
<comment type="cofactor">
    <cofactor evidence="3">
        <name>Mg(2+)</name>
        <dbReference type="ChEBI" id="CHEBI:18420"/>
    </cofactor>
</comment>
<evidence type="ECO:0000256" key="9">
    <source>
        <dbReference type="ARBA" id="ARBA00022588"/>
    </source>
</evidence>
<evidence type="ECO:0000256" key="22">
    <source>
        <dbReference type="ARBA" id="ARBA00093302"/>
    </source>
</evidence>
<dbReference type="PIRSF" id="PIRSF001154">
    <property type="entry name" value="Compl_C2_B"/>
    <property type="match status" value="1"/>
</dbReference>
<dbReference type="PRINTS" id="PR00722">
    <property type="entry name" value="CHYMOTRYPSIN"/>
</dbReference>
<dbReference type="SMART" id="SM00327">
    <property type="entry name" value="VWA"/>
    <property type="match status" value="1"/>
</dbReference>
<evidence type="ECO:0000256" key="26">
    <source>
        <dbReference type="PROSITE-ProRule" id="PRU00302"/>
    </source>
</evidence>
<dbReference type="InterPro" id="IPR002035">
    <property type="entry name" value="VWF_A"/>
</dbReference>
<comment type="cofactor">
    <cofactor evidence="2">
        <name>Mn(2+)</name>
        <dbReference type="ChEBI" id="CHEBI:29035"/>
    </cofactor>
</comment>
<dbReference type="SMART" id="SM00032">
    <property type="entry name" value="CCP"/>
    <property type="match status" value="1"/>
</dbReference>
<feature type="active site" description="Charge relay system" evidence="25">
    <location>
        <position position="554"/>
    </location>
</feature>
<evidence type="ECO:0000256" key="23">
    <source>
        <dbReference type="ARBA" id="ARBA00093306"/>
    </source>
</evidence>
<keyword evidence="11 27" id="KW-0645">Protease</keyword>
<evidence type="ECO:0000256" key="2">
    <source>
        <dbReference type="ARBA" id="ARBA00001936"/>
    </source>
</evidence>
<dbReference type="PANTHER" id="PTHR46393">
    <property type="entry name" value="SUSHI DOMAIN-CONTAINING PROTEIN"/>
    <property type="match status" value="1"/>
</dbReference>
<feature type="disulfide bond" evidence="26">
    <location>
        <begin position="46"/>
        <end position="73"/>
    </location>
</feature>
<protein>
    <recommendedName>
        <fullName evidence="7">Complement C2</fullName>
    </recommendedName>
    <alternativeName>
        <fullName evidence="21">C3/C5 convertase</fullName>
    </alternativeName>
</protein>
<dbReference type="Ensembl" id="ENSSPUT00000017912.1">
    <property type="protein sequence ID" value="ENSSPUP00000016816.1"/>
    <property type="gene ID" value="ENSSPUG00000013008.1"/>
</dbReference>
<reference evidence="32" key="1">
    <citation type="submission" date="2025-08" db="UniProtKB">
        <authorList>
            <consortium name="Ensembl"/>
        </authorList>
    </citation>
    <scope>IDENTIFICATION</scope>
</reference>
<keyword evidence="16 27" id="KW-0720">Serine protease</keyword>
<comment type="caution">
    <text evidence="26">Lacks conserved residue(s) required for the propagation of feature annotation.</text>
</comment>
<organism evidence="32 33">
    <name type="scientific">Sphenodon punctatus</name>
    <name type="common">Tuatara</name>
    <name type="synonym">Hatteria punctata</name>
    <dbReference type="NCBI Taxonomy" id="8508"/>
    <lineage>
        <taxon>Eukaryota</taxon>
        <taxon>Metazoa</taxon>
        <taxon>Chordata</taxon>
        <taxon>Craniata</taxon>
        <taxon>Vertebrata</taxon>
        <taxon>Euteleostomi</taxon>
        <taxon>Lepidosauria</taxon>
        <taxon>Sphenodontia</taxon>
        <taxon>Sphenodontidae</taxon>
        <taxon>Sphenodon</taxon>
    </lineage>
</organism>
<comment type="similarity">
    <text evidence="6">Belongs to the peptidase S1 family. Snake venom subfamily.</text>
</comment>
<keyword evidence="15 27" id="KW-0378">Hydrolase</keyword>
<keyword evidence="12" id="KW-0479">Metal-binding</keyword>
<evidence type="ECO:0000256" key="17">
    <source>
        <dbReference type="ARBA" id="ARBA00022859"/>
    </source>
</evidence>
<feature type="signal peptide" evidence="28">
    <location>
        <begin position="1"/>
        <end position="19"/>
    </location>
</feature>
<dbReference type="InterPro" id="IPR018114">
    <property type="entry name" value="TRYPSIN_HIS"/>
</dbReference>
<dbReference type="InterPro" id="IPR001254">
    <property type="entry name" value="Trypsin_dom"/>
</dbReference>
<dbReference type="GO" id="GO:0004252">
    <property type="term" value="F:serine-type endopeptidase activity"/>
    <property type="evidence" value="ECO:0007669"/>
    <property type="project" value="UniProtKB-EC"/>
</dbReference>
<evidence type="ECO:0000256" key="21">
    <source>
        <dbReference type="ARBA" id="ARBA00029636"/>
    </source>
</evidence>
<evidence type="ECO:0000256" key="13">
    <source>
        <dbReference type="ARBA" id="ARBA00022729"/>
    </source>
</evidence>
<feature type="domain" description="VWFA" evidence="29">
    <location>
        <begin position="128"/>
        <end position="329"/>
    </location>
</feature>
<evidence type="ECO:0000256" key="10">
    <source>
        <dbReference type="ARBA" id="ARBA00022659"/>
    </source>
</evidence>
<dbReference type="PANTHER" id="PTHR46393:SF2">
    <property type="entry name" value="COMPLEMENT C2"/>
    <property type="match status" value="1"/>
</dbReference>
<dbReference type="InterPro" id="IPR009003">
    <property type="entry name" value="Peptidase_S1_PA"/>
</dbReference>
<evidence type="ECO:0000256" key="8">
    <source>
        <dbReference type="ARBA" id="ARBA00022525"/>
    </source>
</evidence>
<evidence type="ECO:0000256" key="5">
    <source>
        <dbReference type="ARBA" id="ARBA00004613"/>
    </source>
</evidence>
<dbReference type="PROSITE" id="PS50923">
    <property type="entry name" value="SUSHI"/>
    <property type="match status" value="1"/>
</dbReference>
<dbReference type="InterPro" id="IPR033116">
    <property type="entry name" value="TRYPSIN_SER"/>
</dbReference>
<dbReference type="InterPro" id="IPR035976">
    <property type="entry name" value="Sushi/SCR/CCP_sf"/>
</dbReference>
<dbReference type="SUPFAM" id="SSF57535">
    <property type="entry name" value="Complement control module/SCR domain"/>
    <property type="match status" value="1"/>
</dbReference>
<keyword evidence="9" id="KW-0399">Innate immunity</keyword>
<dbReference type="InterPro" id="IPR001314">
    <property type="entry name" value="Peptidase_S1A"/>
</dbReference>
<dbReference type="GO" id="GO:0009617">
    <property type="term" value="P:response to bacterium"/>
    <property type="evidence" value="ECO:0007669"/>
    <property type="project" value="TreeGrafter"/>
</dbReference>
<dbReference type="Pfam" id="PF00092">
    <property type="entry name" value="VWA"/>
    <property type="match status" value="1"/>
</dbReference>
<evidence type="ECO:0000256" key="19">
    <source>
        <dbReference type="ARBA" id="ARBA00023157"/>
    </source>
</evidence>
<keyword evidence="17" id="KW-0391">Immunity</keyword>
<comment type="function">
    <text evidence="22">Precursor of the catalytic component of the C3 and C5 convertase complexes, which are part of the complement pathway, a cascade of proteins that leads to phagocytosis and breakdown of pathogens and signaling that strengthens the adaptive immune system. Component C2 is part of the classical, lectin and GZMK complement systems.</text>
</comment>
<evidence type="ECO:0000256" key="7">
    <source>
        <dbReference type="ARBA" id="ARBA00017023"/>
    </source>
</evidence>
<dbReference type="Proteomes" id="UP000694392">
    <property type="component" value="Unplaced"/>
</dbReference>
<feature type="active site" description="Charge relay system" evidence="25">
    <location>
        <position position="383"/>
    </location>
</feature>
<evidence type="ECO:0000256" key="11">
    <source>
        <dbReference type="ARBA" id="ARBA00022670"/>
    </source>
</evidence>
<evidence type="ECO:0000256" key="28">
    <source>
        <dbReference type="SAM" id="SignalP"/>
    </source>
</evidence>
<evidence type="ECO:0000256" key="1">
    <source>
        <dbReference type="ARBA" id="ARBA00000095"/>
    </source>
</evidence>
<evidence type="ECO:0000256" key="15">
    <source>
        <dbReference type="ARBA" id="ARBA00022801"/>
    </source>
</evidence>
<evidence type="ECO:0000256" key="18">
    <source>
        <dbReference type="ARBA" id="ARBA00022875"/>
    </source>
</evidence>
<dbReference type="GO" id="GO:0046872">
    <property type="term" value="F:metal ion binding"/>
    <property type="evidence" value="ECO:0007669"/>
    <property type="project" value="UniProtKB-KW"/>
</dbReference>
<comment type="subunit">
    <text evidence="24">Serine protease component of the C3 convertase, also named C4bC2b, composed of the serine protease complement C2b and complement C4b. Serine protease component of the C5 convertase, also named C4bC2bC3b, composed of the serine protease complement C2b, complement C3b, as well as complement C4b.</text>
</comment>
<dbReference type="InterPro" id="IPR036465">
    <property type="entry name" value="vWFA_dom_sf"/>
</dbReference>
<keyword evidence="8" id="KW-0964">Secreted</keyword>
<evidence type="ECO:0000259" key="30">
    <source>
        <dbReference type="PROSITE" id="PS50240"/>
    </source>
</evidence>
<evidence type="ECO:0000256" key="3">
    <source>
        <dbReference type="ARBA" id="ARBA00001946"/>
    </source>
</evidence>
<comment type="subcellular location">
    <subcellularLocation>
        <location evidence="4">Cell surface</location>
    </subcellularLocation>
    <subcellularLocation>
        <location evidence="5">Secreted</location>
    </subcellularLocation>
</comment>
<dbReference type="AlphaFoldDB" id="A0A8D0HAA2"/>